<dbReference type="InterPro" id="IPR007367">
    <property type="entry name" value="DUF433"/>
</dbReference>
<accession>A0ABT5IDF2</accession>
<gene>
    <name evidence="1" type="ORF">PQU94_07840</name>
</gene>
<dbReference type="PANTHER" id="PTHR34849:SF3">
    <property type="entry name" value="SSR2962 PROTEIN"/>
    <property type="match status" value="1"/>
</dbReference>
<dbReference type="RefSeq" id="WP_272740915.1">
    <property type="nucleotide sequence ID" value="NZ_JAQQKW010000004.1"/>
</dbReference>
<name>A0ABT5IDF2_9CAUL</name>
<dbReference type="Pfam" id="PF04255">
    <property type="entry name" value="DUF433"/>
    <property type="match status" value="1"/>
</dbReference>
<comment type="caution">
    <text evidence="1">The sequence shown here is derived from an EMBL/GenBank/DDBJ whole genome shotgun (WGS) entry which is preliminary data.</text>
</comment>
<evidence type="ECO:0000313" key="2">
    <source>
        <dbReference type="Proteomes" id="UP001216595"/>
    </source>
</evidence>
<dbReference type="EMBL" id="JAQQKW010000004">
    <property type="protein sequence ID" value="MDC7694193.1"/>
    <property type="molecule type" value="Genomic_DNA"/>
</dbReference>
<keyword evidence="2" id="KW-1185">Reference proteome</keyword>
<dbReference type="InterPro" id="IPR009057">
    <property type="entry name" value="Homeodomain-like_sf"/>
</dbReference>
<sequence>MPALSRTFTPAQAAAVTGVDVKAVHNAIDKHIVVAQSRPGIVKSKRILSDLAVLKLKLWKEVGGALSQERRLALFAEIEREPKAKTVKAGDYLIVDVAAARKEIEKAVKDLTEAESDVTTDLAVLGGEPVFKDTRIPIRLVATMLRDGASEAELLEGYPKLNARRLELARVWAAAHPAVGRPKKLSEKSGTLRSSVSLGKLSGVGA</sequence>
<dbReference type="Gene3D" id="1.10.10.10">
    <property type="entry name" value="Winged helix-like DNA-binding domain superfamily/Winged helix DNA-binding domain"/>
    <property type="match status" value="1"/>
</dbReference>
<reference evidence="1 2" key="1">
    <citation type="submission" date="2023-01" db="EMBL/GenBank/DDBJ databases">
        <title>Novel species of the genus Asticcacaulis isolated from rivers.</title>
        <authorList>
            <person name="Lu H."/>
        </authorList>
    </citation>
    <scope>NUCLEOTIDE SEQUENCE [LARGE SCALE GENOMIC DNA]</scope>
    <source>
        <strain evidence="1 2">DXS10W</strain>
    </source>
</reference>
<protein>
    <submittedName>
        <fullName evidence="1">DUF433 domain-containing protein</fullName>
    </submittedName>
</protein>
<dbReference type="SUPFAM" id="SSF46689">
    <property type="entry name" value="Homeodomain-like"/>
    <property type="match status" value="1"/>
</dbReference>
<evidence type="ECO:0000313" key="1">
    <source>
        <dbReference type="EMBL" id="MDC7694193.1"/>
    </source>
</evidence>
<dbReference type="Proteomes" id="UP001216595">
    <property type="component" value="Unassembled WGS sequence"/>
</dbReference>
<dbReference type="PANTHER" id="PTHR34849">
    <property type="entry name" value="SSL5025 PROTEIN"/>
    <property type="match status" value="1"/>
</dbReference>
<dbReference type="InterPro" id="IPR036388">
    <property type="entry name" value="WH-like_DNA-bd_sf"/>
</dbReference>
<organism evidence="1 2">
    <name type="scientific">Asticcacaulis currens</name>
    <dbReference type="NCBI Taxonomy" id="2984210"/>
    <lineage>
        <taxon>Bacteria</taxon>
        <taxon>Pseudomonadati</taxon>
        <taxon>Pseudomonadota</taxon>
        <taxon>Alphaproteobacteria</taxon>
        <taxon>Caulobacterales</taxon>
        <taxon>Caulobacteraceae</taxon>
        <taxon>Asticcacaulis</taxon>
    </lineage>
</organism>
<proteinExistence type="predicted"/>